<dbReference type="InterPro" id="IPR029045">
    <property type="entry name" value="ClpP/crotonase-like_dom_sf"/>
</dbReference>
<reference evidence="1" key="1">
    <citation type="submission" date="2021-04" db="EMBL/GenBank/DDBJ databases">
        <title>Draft genome of Fusarium avenaceum strain F156N33, isolated from an atmospheric sample in Virginia.</title>
        <authorList>
            <person name="Yang S."/>
            <person name="Vinatzer B.A."/>
            <person name="Coleman J."/>
        </authorList>
    </citation>
    <scope>NUCLEOTIDE SEQUENCE</scope>
    <source>
        <strain evidence="1">F156N33</strain>
    </source>
</reference>
<evidence type="ECO:0000313" key="1">
    <source>
        <dbReference type="EMBL" id="KAG5657936.1"/>
    </source>
</evidence>
<dbReference type="SUPFAM" id="SSF52096">
    <property type="entry name" value="ClpP/crotonase"/>
    <property type="match status" value="1"/>
</dbReference>
<dbReference type="Proteomes" id="UP000782241">
    <property type="component" value="Unassembled WGS sequence"/>
</dbReference>
<dbReference type="InterPro" id="IPR001753">
    <property type="entry name" value="Enoyl-CoA_hydra/iso"/>
</dbReference>
<sequence length="285" mass="31317">MANYSFTMLELPNYTALKTSLTSTVLFVTFHNPESPIINLWGRNTQSDLTDLIGRLEVDNETKVVVFNSDVPGFFIAHLDPSILVEPNGPDIIYPFATLLHKITTLRQVTIGAIEGKARGAGAEFLEALDMRFATKTETLLSQPEVGVGLTPGGGGAQFLTHLIGRGRAMEYILSSKDINADDAERIGWINKAFETSADMYAYIEGLTSRIRLFPLNCLGETKRLIDRASAPSFEDVKAEAEAFSRVVVQPVTQQIQARSAEVISSIGLLDAELKLGELMPKFYE</sequence>
<dbReference type="EMBL" id="JAGPUO010000016">
    <property type="protein sequence ID" value="KAG5657936.1"/>
    <property type="molecule type" value="Genomic_DNA"/>
</dbReference>
<proteinExistence type="predicted"/>
<evidence type="ECO:0008006" key="3">
    <source>
        <dbReference type="Google" id="ProtNLM"/>
    </source>
</evidence>
<dbReference type="Gene3D" id="3.90.226.10">
    <property type="entry name" value="2-enoyl-CoA Hydratase, Chain A, domain 1"/>
    <property type="match status" value="1"/>
</dbReference>
<name>A0A9P7GWS2_9HYPO</name>
<organism evidence="1 2">
    <name type="scientific">Fusarium avenaceum</name>
    <dbReference type="NCBI Taxonomy" id="40199"/>
    <lineage>
        <taxon>Eukaryota</taxon>
        <taxon>Fungi</taxon>
        <taxon>Dikarya</taxon>
        <taxon>Ascomycota</taxon>
        <taxon>Pezizomycotina</taxon>
        <taxon>Sordariomycetes</taxon>
        <taxon>Hypocreomycetidae</taxon>
        <taxon>Hypocreales</taxon>
        <taxon>Nectriaceae</taxon>
        <taxon>Fusarium</taxon>
        <taxon>Fusarium tricinctum species complex</taxon>
    </lineage>
</organism>
<accession>A0A9P7GWS2</accession>
<gene>
    <name evidence="1" type="ORF">KAF25_007969</name>
</gene>
<keyword evidence="2" id="KW-1185">Reference proteome</keyword>
<dbReference type="Pfam" id="PF00378">
    <property type="entry name" value="ECH_1"/>
    <property type="match status" value="1"/>
</dbReference>
<dbReference type="CDD" id="cd06558">
    <property type="entry name" value="crotonase-like"/>
    <property type="match status" value="1"/>
</dbReference>
<dbReference type="PANTHER" id="PTHR43459">
    <property type="entry name" value="ENOYL-COA HYDRATASE"/>
    <property type="match status" value="1"/>
</dbReference>
<evidence type="ECO:0000313" key="2">
    <source>
        <dbReference type="Proteomes" id="UP000782241"/>
    </source>
</evidence>
<comment type="caution">
    <text evidence="1">The sequence shown here is derived from an EMBL/GenBank/DDBJ whole genome shotgun (WGS) entry which is preliminary data.</text>
</comment>
<dbReference type="AlphaFoldDB" id="A0A9P7GWS2"/>
<dbReference type="PANTHER" id="PTHR43459:SF1">
    <property type="entry name" value="EG:BACN32G11.4 PROTEIN"/>
    <property type="match status" value="1"/>
</dbReference>
<protein>
    <recommendedName>
        <fullName evidence="3">Enoyl-CoA hydratase</fullName>
    </recommendedName>
</protein>